<dbReference type="RefSeq" id="WP_254292413.1">
    <property type="nucleotide sequence ID" value="NZ_JAMLDX010000004.1"/>
</dbReference>
<dbReference type="Gene3D" id="3.40.30.10">
    <property type="entry name" value="Glutaredoxin"/>
    <property type="match status" value="1"/>
</dbReference>
<gene>
    <name evidence="4" type="primary">maiA</name>
    <name evidence="4" type="ORF">M9978_07620</name>
</gene>
<evidence type="ECO:0000259" key="3">
    <source>
        <dbReference type="PROSITE" id="PS50405"/>
    </source>
</evidence>
<proteinExistence type="inferred from homology"/>
<dbReference type="InterPro" id="IPR036249">
    <property type="entry name" value="Thioredoxin-like_sf"/>
</dbReference>
<dbReference type="SUPFAM" id="SSF47616">
    <property type="entry name" value="GST C-terminal domain-like"/>
    <property type="match status" value="1"/>
</dbReference>
<feature type="domain" description="GST C-terminal" evidence="3">
    <location>
        <begin position="86"/>
        <end position="210"/>
    </location>
</feature>
<reference evidence="4" key="1">
    <citation type="submission" date="2022-05" db="EMBL/GenBank/DDBJ databases">
        <title>Sphingomonas sp. strain MG17 Genome sequencing and assembly.</title>
        <authorList>
            <person name="Kim I."/>
        </authorList>
    </citation>
    <scope>NUCLEOTIDE SEQUENCE</scope>
    <source>
        <strain evidence="4">MG17</strain>
    </source>
</reference>
<dbReference type="SFLD" id="SFLDG00358">
    <property type="entry name" value="Main_(cytGST)"/>
    <property type="match status" value="1"/>
</dbReference>
<dbReference type="SFLD" id="SFLDS00019">
    <property type="entry name" value="Glutathione_Transferase_(cytos"/>
    <property type="match status" value="1"/>
</dbReference>
<dbReference type="InterPro" id="IPR040079">
    <property type="entry name" value="Glutathione_S-Trfase"/>
</dbReference>
<dbReference type="GO" id="GO:0016034">
    <property type="term" value="F:maleylacetoacetate isomerase activity"/>
    <property type="evidence" value="ECO:0007669"/>
    <property type="project" value="UniProtKB-EC"/>
</dbReference>
<name>A0A9X2HKF4_9SPHN</name>
<feature type="domain" description="GST N-terminal" evidence="2">
    <location>
        <begin position="1"/>
        <end position="81"/>
    </location>
</feature>
<dbReference type="InterPro" id="IPR010987">
    <property type="entry name" value="Glutathione-S-Trfase_C-like"/>
</dbReference>
<sequence>MKLHHFAHSSASYRVRMVLALKQIEISYVTVDMPAQEQTRLPFAALNPQRMVPCLELDDGRVIPQSLAIIDYLEGLVPEPSVYPADPVLRSQALALALFIGSETAPLQTRLVRRILAESFGFDEAADQRWITTWIRRGLEHANAFLAASDHAGTFTFGETPGIADIFIVPQLRNAARFGVATDDLTELNRLDAVAKAHPALAKAHPDAWL</sequence>
<dbReference type="PROSITE" id="PS50405">
    <property type="entry name" value="GST_CTER"/>
    <property type="match status" value="1"/>
</dbReference>
<dbReference type="Proteomes" id="UP001139451">
    <property type="component" value="Unassembled WGS sequence"/>
</dbReference>
<organism evidence="4 5">
    <name type="scientific">Sphingomonas tagetis</name>
    <dbReference type="NCBI Taxonomy" id="2949092"/>
    <lineage>
        <taxon>Bacteria</taxon>
        <taxon>Pseudomonadati</taxon>
        <taxon>Pseudomonadota</taxon>
        <taxon>Alphaproteobacteria</taxon>
        <taxon>Sphingomonadales</taxon>
        <taxon>Sphingomonadaceae</taxon>
        <taxon>Sphingomonas</taxon>
    </lineage>
</organism>
<dbReference type="GO" id="GO:0005737">
    <property type="term" value="C:cytoplasm"/>
    <property type="evidence" value="ECO:0007669"/>
    <property type="project" value="InterPro"/>
</dbReference>
<evidence type="ECO:0000313" key="4">
    <source>
        <dbReference type="EMBL" id="MCP3730296.1"/>
    </source>
</evidence>
<dbReference type="InterPro" id="IPR005955">
    <property type="entry name" value="GST_Zeta"/>
</dbReference>
<dbReference type="Gene3D" id="1.20.1050.10">
    <property type="match status" value="1"/>
</dbReference>
<keyword evidence="5" id="KW-1185">Reference proteome</keyword>
<dbReference type="InterPro" id="IPR036282">
    <property type="entry name" value="Glutathione-S-Trfase_C_sf"/>
</dbReference>
<dbReference type="AlphaFoldDB" id="A0A9X2HKF4"/>
<dbReference type="GO" id="GO:0006559">
    <property type="term" value="P:L-phenylalanine catabolic process"/>
    <property type="evidence" value="ECO:0007669"/>
    <property type="project" value="TreeGrafter"/>
</dbReference>
<comment type="similarity">
    <text evidence="1">Belongs to the GST superfamily. Zeta family.</text>
</comment>
<dbReference type="PROSITE" id="PS50404">
    <property type="entry name" value="GST_NTER"/>
    <property type="match status" value="1"/>
</dbReference>
<dbReference type="Pfam" id="PF13409">
    <property type="entry name" value="GST_N_2"/>
    <property type="match status" value="1"/>
</dbReference>
<protein>
    <submittedName>
        <fullName evidence="4">Maleylacetoacetate isomerase</fullName>
        <ecNumber evidence="4">5.2.1.2</ecNumber>
    </submittedName>
</protein>
<dbReference type="NCBIfam" id="TIGR01262">
    <property type="entry name" value="maiA"/>
    <property type="match status" value="1"/>
</dbReference>
<keyword evidence="4" id="KW-0413">Isomerase</keyword>
<dbReference type="GO" id="GO:0004364">
    <property type="term" value="F:glutathione transferase activity"/>
    <property type="evidence" value="ECO:0007669"/>
    <property type="project" value="TreeGrafter"/>
</dbReference>
<evidence type="ECO:0000313" key="5">
    <source>
        <dbReference type="Proteomes" id="UP001139451"/>
    </source>
</evidence>
<accession>A0A9X2HKF4</accession>
<comment type="caution">
    <text evidence="4">The sequence shown here is derived from an EMBL/GenBank/DDBJ whole genome shotgun (WGS) entry which is preliminary data.</text>
</comment>
<dbReference type="PANTHER" id="PTHR42673">
    <property type="entry name" value="MALEYLACETOACETATE ISOMERASE"/>
    <property type="match status" value="1"/>
</dbReference>
<dbReference type="PANTHER" id="PTHR42673:SF4">
    <property type="entry name" value="MALEYLACETOACETATE ISOMERASE"/>
    <property type="match status" value="1"/>
</dbReference>
<dbReference type="EC" id="5.2.1.2" evidence="4"/>
<dbReference type="SUPFAM" id="SSF52833">
    <property type="entry name" value="Thioredoxin-like"/>
    <property type="match status" value="1"/>
</dbReference>
<dbReference type="GO" id="GO:0006749">
    <property type="term" value="P:glutathione metabolic process"/>
    <property type="evidence" value="ECO:0007669"/>
    <property type="project" value="TreeGrafter"/>
</dbReference>
<evidence type="ECO:0000259" key="2">
    <source>
        <dbReference type="PROSITE" id="PS50404"/>
    </source>
</evidence>
<dbReference type="InterPro" id="IPR004045">
    <property type="entry name" value="Glutathione_S-Trfase_N"/>
</dbReference>
<evidence type="ECO:0000256" key="1">
    <source>
        <dbReference type="ARBA" id="ARBA00010007"/>
    </source>
</evidence>
<dbReference type="EMBL" id="JAMLDX010000004">
    <property type="protein sequence ID" value="MCP3730296.1"/>
    <property type="molecule type" value="Genomic_DNA"/>
</dbReference>